<feature type="domain" description="Calcineurin-like phosphoesterase" evidence="1">
    <location>
        <begin position="228"/>
        <end position="438"/>
    </location>
</feature>
<dbReference type="Pfam" id="PF16370">
    <property type="entry name" value="MetallophosC"/>
    <property type="match status" value="1"/>
</dbReference>
<sequence>MRGKSVFRLMGTVVLTMLLFTGMSGCSEKESGPGSIMDIDGISVPAQFRGYYGDEVTVGGAGFDESDIIAMQSSASSSEEYTAQVVRVTDNSVSFLIPEGLPSGEYKLYVIRNEARRLLGRMTVYITSGITVPDKDGYNIKGFVGYNGTPVPGVAVSDGFRVTVTDEDGFYWLSSGKENGYVFISVPSGYEVEVSRTIPQFFTYLKESAEVTEQCDFNLYPRDNTRHRIIVFTDTHLVDRVSDRSQFQSGFMMEMRNYLSRCKAENVPVYCIALGDLSWDSYWESNNYNLANYLDDIQALDCAVFSAPGNHDNDPEVSGNDFLAAGPFRQTIGPTDYSFNIGDIHYIMLDNVIYTNPQGAAGSSHSYEVGITEEKMSWLKADLALVGKSTPIVLGMHVPLYKAPAADGSTSYNFTGAEELVSVLSGYDVHVISGHTHYNFSITRDKGIREHNIAAVCATWWWTGHTNYAGNHICRDGSDGGYKIFDMDGGHIGWRYKGIGRDDDYQFRTYDRNSIRLQKTSECPSASQTDFEKYAHGYDKESNENIVLINVFDWADDWDIKVVEEGGKELPVTRVRTYDPLHVISYNMLKLAKNSQMTFPTSNISHIFQVQASSPTSTLTVTVKDEEGNEYVQEMERPKALTYQMQ</sequence>
<dbReference type="InterPro" id="IPR004843">
    <property type="entry name" value="Calcineurin-like_PHP"/>
</dbReference>
<dbReference type="InterPro" id="IPR008969">
    <property type="entry name" value="CarboxyPept-like_regulatory"/>
</dbReference>
<dbReference type="EMBL" id="JADILV010000047">
    <property type="protein sequence ID" value="MBO8483849.1"/>
    <property type="molecule type" value="Genomic_DNA"/>
</dbReference>
<protein>
    <submittedName>
        <fullName evidence="4">Calcineurin-like phosphoesterase C-terminal domain-containing protein</fullName>
    </submittedName>
</protein>
<evidence type="ECO:0000259" key="1">
    <source>
        <dbReference type="Pfam" id="PF00149"/>
    </source>
</evidence>
<evidence type="ECO:0000259" key="3">
    <source>
        <dbReference type="Pfam" id="PF16371"/>
    </source>
</evidence>
<dbReference type="Gene3D" id="2.60.40.3920">
    <property type="match status" value="1"/>
</dbReference>
<dbReference type="InterPro" id="IPR051918">
    <property type="entry name" value="STPP_CPPED1"/>
</dbReference>
<dbReference type="InterPro" id="IPR032288">
    <property type="entry name" value="Metallophos_C"/>
</dbReference>
<dbReference type="AlphaFoldDB" id="A0A940III1"/>
<feature type="domain" description="Calcineurin-like phosphoesterase C-terminal" evidence="2">
    <location>
        <begin position="450"/>
        <end position="631"/>
    </location>
</feature>
<evidence type="ECO:0000313" key="5">
    <source>
        <dbReference type="Proteomes" id="UP000725002"/>
    </source>
</evidence>
<dbReference type="Proteomes" id="UP000725002">
    <property type="component" value="Unassembled WGS sequence"/>
</dbReference>
<dbReference type="Pfam" id="PF16371">
    <property type="entry name" value="MetallophosN"/>
    <property type="match status" value="1"/>
</dbReference>
<evidence type="ECO:0000259" key="2">
    <source>
        <dbReference type="Pfam" id="PF16370"/>
    </source>
</evidence>
<dbReference type="InterPro" id="IPR032285">
    <property type="entry name" value="Metallophos_N"/>
</dbReference>
<comment type="caution">
    <text evidence="4">The sequence shown here is derived from an EMBL/GenBank/DDBJ whole genome shotgun (WGS) entry which is preliminary data.</text>
</comment>
<dbReference type="GO" id="GO:0016787">
    <property type="term" value="F:hydrolase activity"/>
    <property type="evidence" value="ECO:0007669"/>
    <property type="project" value="InterPro"/>
</dbReference>
<dbReference type="SUPFAM" id="SSF49464">
    <property type="entry name" value="Carboxypeptidase regulatory domain-like"/>
    <property type="match status" value="1"/>
</dbReference>
<proteinExistence type="predicted"/>
<name>A0A940III1_9BACT</name>
<dbReference type="PANTHER" id="PTHR43143:SF1">
    <property type="entry name" value="SERINE_THREONINE-PROTEIN PHOSPHATASE CPPED1"/>
    <property type="match status" value="1"/>
</dbReference>
<reference evidence="4" key="1">
    <citation type="submission" date="2020-10" db="EMBL/GenBank/DDBJ databases">
        <authorList>
            <person name="Gilroy R."/>
        </authorList>
    </citation>
    <scope>NUCLEOTIDE SEQUENCE</scope>
    <source>
        <strain evidence="4">G3-8215</strain>
    </source>
</reference>
<dbReference type="Pfam" id="PF00149">
    <property type="entry name" value="Metallophos"/>
    <property type="match status" value="1"/>
</dbReference>
<reference evidence="4" key="2">
    <citation type="journal article" date="2021" name="PeerJ">
        <title>Extensive microbial diversity within the chicken gut microbiome revealed by metagenomics and culture.</title>
        <authorList>
            <person name="Gilroy R."/>
            <person name="Ravi A."/>
            <person name="Getino M."/>
            <person name="Pursley I."/>
            <person name="Horton D.L."/>
            <person name="Alikhan N.F."/>
            <person name="Baker D."/>
            <person name="Gharbi K."/>
            <person name="Hall N."/>
            <person name="Watson M."/>
            <person name="Adriaenssens E.M."/>
            <person name="Foster-Nyarko E."/>
            <person name="Jarju S."/>
            <person name="Secka A."/>
            <person name="Antonio M."/>
            <person name="Oren A."/>
            <person name="Chaudhuri R.R."/>
            <person name="La Ragione R."/>
            <person name="Hildebrand F."/>
            <person name="Pallen M.J."/>
        </authorList>
    </citation>
    <scope>NUCLEOTIDE SEQUENCE</scope>
    <source>
        <strain evidence="4">G3-8215</strain>
    </source>
</reference>
<organism evidence="4 5">
    <name type="scientific">Candidatus Cryptobacteroides avicola</name>
    <dbReference type="NCBI Taxonomy" id="2840757"/>
    <lineage>
        <taxon>Bacteria</taxon>
        <taxon>Pseudomonadati</taxon>
        <taxon>Bacteroidota</taxon>
        <taxon>Bacteroidia</taxon>
        <taxon>Bacteroidales</taxon>
        <taxon>Candidatus Cryptobacteroides</taxon>
    </lineage>
</organism>
<dbReference type="PANTHER" id="PTHR43143">
    <property type="entry name" value="METALLOPHOSPHOESTERASE, CALCINEURIN SUPERFAMILY"/>
    <property type="match status" value="1"/>
</dbReference>
<dbReference type="InterPro" id="IPR029052">
    <property type="entry name" value="Metallo-depent_PP-like"/>
</dbReference>
<feature type="domain" description="Calcineurin-like phosphoesterase N-terminal" evidence="3">
    <location>
        <begin position="143"/>
        <end position="219"/>
    </location>
</feature>
<dbReference type="Gene3D" id="3.60.21.10">
    <property type="match status" value="1"/>
</dbReference>
<evidence type="ECO:0000313" key="4">
    <source>
        <dbReference type="EMBL" id="MBO8483849.1"/>
    </source>
</evidence>
<accession>A0A940III1</accession>
<dbReference type="PROSITE" id="PS51257">
    <property type="entry name" value="PROKAR_LIPOPROTEIN"/>
    <property type="match status" value="1"/>
</dbReference>
<dbReference type="SUPFAM" id="SSF56300">
    <property type="entry name" value="Metallo-dependent phosphatases"/>
    <property type="match status" value="1"/>
</dbReference>
<gene>
    <name evidence="4" type="ORF">IAB75_07030</name>
</gene>